<evidence type="ECO:0000313" key="2">
    <source>
        <dbReference type="Proteomes" id="UP001153387"/>
    </source>
</evidence>
<accession>A0A9X4QQK7</accession>
<dbReference type="RefSeq" id="WP_277568736.1">
    <property type="nucleotide sequence ID" value="NZ_JAPDHZ010000008.1"/>
</dbReference>
<keyword evidence="2" id="KW-1185">Reference proteome</keyword>
<protein>
    <recommendedName>
        <fullName evidence="3">WG repeat-containing protein</fullName>
    </recommendedName>
</protein>
<evidence type="ECO:0008006" key="3">
    <source>
        <dbReference type="Google" id="ProtNLM"/>
    </source>
</evidence>
<dbReference type="Proteomes" id="UP001153387">
    <property type="component" value="Unassembled WGS sequence"/>
</dbReference>
<reference evidence="1 2" key="1">
    <citation type="submission" date="2022-10" db="EMBL/GenBank/DDBJ databases">
        <title>Comparative genomic analysis of Cohnella hashimotonis sp. nov., isolated from the International Space Station.</title>
        <authorList>
            <person name="Simpson A."/>
            <person name="Venkateswaran K."/>
        </authorList>
    </citation>
    <scope>NUCLEOTIDE SEQUENCE [LARGE SCALE GENOMIC DNA]</scope>
    <source>
        <strain evidence="1 2">DSM 18997</strain>
    </source>
</reference>
<dbReference type="InterPro" id="IPR036582">
    <property type="entry name" value="Mao_N_sf"/>
</dbReference>
<dbReference type="EMBL" id="JAPDHZ010000008">
    <property type="protein sequence ID" value="MDG0795033.1"/>
    <property type="molecule type" value="Genomic_DNA"/>
</dbReference>
<sequence length="326" mass="35971">MSLKELSVIFSDYVWTVDKNGLLNVTGPNHKLSWGPASKYAYTNGGKLPMAAAPMKKNGEWFYPLKSLSAWAGGKIVAYPGKEIGIEYTPLSMVAGDPAGWYWVRRDNGIVYTSKGGELPHSIGWSNVQAYQYYGMGVIKLEEGGVLLKIAHGHGEPSLGTDLYALVIRNGKLASQTAERYYGFHPTKSIDKSSDGYYALLNGTKAVFLDRKGNQASAYDMAAFLGGEGNFTLEYAAVDEGIALVRPYQAGMLLLVDLKNNKAVPLYKQLLSDDEQKLLESWGKADGDYPTDRLTLVKREGNTFTFTHQALMGQEKQTMTYNWDRG</sequence>
<dbReference type="SUPFAM" id="SSF55383">
    <property type="entry name" value="Copper amine oxidase, domain N"/>
    <property type="match status" value="1"/>
</dbReference>
<name>A0A9X4QQK7_9BACL</name>
<evidence type="ECO:0000313" key="1">
    <source>
        <dbReference type="EMBL" id="MDG0795033.1"/>
    </source>
</evidence>
<organism evidence="1 2">
    <name type="scientific">Cohnella ginsengisoli</name>
    <dbReference type="NCBI Taxonomy" id="425004"/>
    <lineage>
        <taxon>Bacteria</taxon>
        <taxon>Bacillati</taxon>
        <taxon>Bacillota</taxon>
        <taxon>Bacilli</taxon>
        <taxon>Bacillales</taxon>
        <taxon>Paenibacillaceae</taxon>
        <taxon>Cohnella</taxon>
    </lineage>
</organism>
<proteinExistence type="predicted"/>
<dbReference type="AlphaFoldDB" id="A0A9X4QQK7"/>
<comment type="caution">
    <text evidence="1">The sequence shown here is derived from an EMBL/GenBank/DDBJ whole genome shotgun (WGS) entry which is preliminary data.</text>
</comment>
<gene>
    <name evidence="1" type="ORF">OMP38_32555</name>
</gene>